<reference evidence="1 2" key="1">
    <citation type="journal article" date="2015" name="BMC Genomics">
        <title>The genome of the truffle-parasite Tolypocladium ophioglossoides and the evolution of antifungal peptaibiotics.</title>
        <authorList>
            <person name="Quandt C.A."/>
            <person name="Bushley K.E."/>
            <person name="Spatafora J.W."/>
        </authorList>
    </citation>
    <scope>NUCLEOTIDE SEQUENCE [LARGE SCALE GENOMIC DNA]</scope>
    <source>
        <strain evidence="1 2">CBS 100239</strain>
    </source>
</reference>
<comment type="caution">
    <text evidence="1">The sequence shown here is derived from an EMBL/GenBank/DDBJ whole genome shotgun (WGS) entry which is preliminary data.</text>
</comment>
<dbReference type="OrthoDB" id="10459832at2759"/>
<dbReference type="Proteomes" id="UP000036947">
    <property type="component" value="Unassembled WGS sequence"/>
</dbReference>
<keyword evidence="2" id="KW-1185">Reference proteome</keyword>
<proteinExistence type="predicted"/>
<accession>A0A0L0MXR5</accession>
<protein>
    <submittedName>
        <fullName evidence="1">Uncharacterized protein</fullName>
    </submittedName>
</protein>
<evidence type="ECO:0000313" key="1">
    <source>
        <dbReference type="EMBL" id="KND86270.1"/>
    </source>
</evidence>
<dbReference type="AlphaFoldDB" id="A0A0L0MXR5"/>
<dbReference type="EMBL" id="LFRF01000064">
    <property type="protein sequence ID" value="KND86270.1"/>
    <property type="molecule type" value="Genomic_DNA"/>
</dbReference>
<name>A0A0L0MXR5_TOLOC</name>
<gene>
    <name evidence="1" type="ORF">TOPH_09105</name>
</gene>
<organism evidence="1 2">
    <name type="scientific">Tolypocladium ophioglossoides (strain CBS 100239)</name>
    <name type="common">Snaketongue truffleclub</name>
    <name type="synonym">Elaphocordyceps ophioglossoides</name>
    <dbReference type="NCBI Taxonomy" id="1163406"/>
    <lineage>
        <taxon>Eukaryota</taxon>
        <taxon>Fungi</taxon>
        <taxon>Dikarya</taxon>
        <taxon>Ascomycota</taxon>
        <taxon>Pezizomycotina</taxon>
        <taxon>Sordariomycetes</taxon>
        <taxon>Hypocreomycetidae</taxon>
        <taxon>Hypocreales</taxon>
        <taxon>Ophiocordycipitaceae</taxon>
        <taxon>Tolypocladium</taxon>
    </lineage>
</organism>
<sequence>MPAIGEIVGIGIPATGLPGAFRRTRDAEEIPASLEYKVPRVPRARLASKAPVVTRVRQVYKGCIVKEIGRMKWF</sequence>
<evidence type="ECO:0000313" key="2">
    <source>
        <dbReference type="Proteomes" id="UP000036947"/>
    </source>
</evidence>